<protein>
    <submittedName>
        <fullName evidence="4">E3 ubiquitin-protein ligase FANCL</fullName>
    </submittedName>
</protein>
<dbReference type="Pfam" id="PF18891">
    <property type="entry name" value="FANCL_d3"/>
    <property type="match status" value="1"/>
</dbReference>
<name>A0A6J1X151_GALME</name>
<dbReference type="PANTHER" id="PTHR13206:SF0">
    <property type="entry name" value="E3 UBIQUITIN-PROTEIN LIGASE FANCL"/>
    <property type="match status" value="1"/>
</dbReference>
<sequence>MDSLIQELLNSEKCKSLPVFLDRLHVLLQSNIEIESISSFLIDKDFLDEVKNLVAHGSIPLFFGKSLKDLKCIVQDNENRKHELYFHYNGPRKLSITSVYLPYSTIQDQEYNCIEDIIVAFKKRLSYLNKYFKELENIDSLCTVVEPVNRTFKDDYRVISLDNKTWLHVEVTPEGMGNNVRLLGKGREWSEKLQNKLLLWDHDTNVVENIMTLFDVINYAAPSYQESSSQKVIEKVPICNICLSAQLPNSSEVPQSFCSNSNCGVYFHRNCLCQWLTVSNSGRNTDFGIATGKCPSCFQLISCIGKEG</sequence>
<proteinExistence type="predicted"/>
<dbReference type="Gene3D" id="3.10.110.20">
    <property type="entry name" value="RWD domain-like"/>
    <property type="match status" value="1"/>
</dbReference>
<evidence type="ECO:0000313" key="3">
    <source>
        <dbReference type="Proteomes" id="UP001652740"/>
    </source>
</evidence>
<dbReference type="SUPFAM" id="SSF57850">
    <property type="entry name" value="RING/U-box"/>
    <property type="match status" value="1"/>
</dbReference>
<dbReference type="KEGG" id="gmw:113521452"/>
<dbReference type="InterPro" id="IPR044037">
    <property type="entry name" value="FANCL_d3"/>
</dbReference>
<evidence type="ECO:0000259" key="1">
    <source>
        <dbReference type="Pfam" id="PF11793"/>
    </source>
</evidence>
<dbReference type="PANTHER" id="PTHR13206">
    <property type="entry name" value="UBIQUITIN LIGASE PROTEIN PHF9 FANCONI ANEMIA GROUP L PROTEIN"/>
    <property type="match status" value="1"/>
</dbReference>
<dbReference type="GO" id="GO:0006513">
    <property type="term" value="P:protein monoubiquitination"/>
    <property type="evidence" value="ECO:0007669"/>
    <property type="project" value="TreeGrafter"/>
</dbReference>
<dbReference type="GeneID" id="113521452"/>
<feature type="domain" description="FANCL C-terminal" evidence="1">
    <location>
        <begin position="239"/>
        <end position="301"/>
    </location>
</feature>
<dbReference type="GO" id="GO:0036297">
    <property type="term" value="P:interstrand cross-link repair"/>
    <property type="evidence" value="ECO:0007669"/>
    <property type="project" value="InterPro"/>
</dbReference>
<evidence type="ECO:0000313" key="4">
    <source>
        <dbReference type="RefSeq" id="XP_026762780.2"/>
    </source>
</evidence>
<reference evidence="4" key="1">
    <citation type="submission" date="2025-08" db="UniProtKB">
        <authorList>
            <consortium name="RefSeq"/>
        </authorList>
    </citation>
    <scope>IDENTIFICATION</scope>
    <source>
        <tissue evidence="4">Whole larvae</tissue>
    </source>
</reference>
<dbReference type="Pfam" id="PF11793">
    <property type="entry name" value="FANCL_C"/>
    <property type="match status" value="1"/>
</dbReference>
<dbReference type="AlphaFoldDB" id="A0A6J1X151"/>
<dbReference type="GO" id="GO:0043240">
    <property type="term" value="C:Fanconi anaemia nuclear complex"/>
    <property type="evidence" value="ECO:0007669"/>
    <property type="project" value="InterPro"/>
</dbReference>
<keyword evidence="3" id="KW-1185">Reference proteome</keyword>
<dbReference type="Proteomes" id="UP001652740">
    <property type="component" value="Unplaced"/>
</dbReference>
<dbReference type="InterPro" id="IPR026850">
    <property type="entry name" value="FANCL_C"/>
</dbReference>
<dbReference type="InParanoid" id="A0A6J1X151"/>
<dbReference type="Gene3D" id="3.30.40.10">
    <property type="entry name" value="Zinc/RING finger domain, C3HC4 (zinc finger)"/>
    <property type="match status" value="1"/>
</dbReference>
<dbReference type="InterPro" id="IPR026848">
    <property type="entry name" value="Fancl"/>
</dbReference>
<gene>
    <name evidence="4" type="primary">LOC113521452</name>
</gene>
<dbReference type="CDD" id="cd23832">
    <property type="entry name" value="DRWD-C_FANCL"/>
    <property type="match status" value="1"/>
</dbReference>
<accession>A0A6J1X151</accession>
<dbReference type="InterPro" id="IPR043003">
    <property type="entry name" value="FANCL_d3_sf"/>
</dbReference>
<dbReference type="RefSeq" id="XP_026762780.2">
    <property type="nucleotide sequence ID" value="XM_026906979.3"/>
</dbReference>
<evidence type="ECO:0000259" key="2">
    <source>
        <dbReference type="Pfam" id="PF18891"/>
    </source>
</evidence>
<organism evidence="3 4">
    <name type="scientific">Galleria mellonella</name>
    <name type="common">Greater wax moth</name>
    <dbReference type="NCBI Taxonomy" id="7137"/>
    <lineage>
        <taxon>Eukaryota</taxon>
        <taxon>Metazoa</taxon>
        <taxon>Ecdysozoa</taxon>
        <taxon>Arthropoda</taxon>
        <taxon>Hexapoda</taxon>
        <taxon>Insecta</taxon>
        <taxon>Pterygota</taxon>
        <taxon>Neoptera</taxon>
        <taxon>Endopterygota</taxon>
        <taxon>Lepidoptera</taxon>
        <taxon>Glossata</taxon>
        <taxon>Ditrysia</taxon>
        <taxon>Pyraloidea</taxon>
        <taxon>Pyralidae</taxon>
        <taxon>Galleriinae</taxon>
        <taxon>Galleria</taxon>
    </lineage>
</organism>
<dbReference type="GO" id="GO:0061630">
    <property type="term" value="F:ubiquitin protein ligase activity"/>
    <property type="evidence" value="ECO:0007669"/>
    <property type="project" value="TreeGrafter"/>
</dbReference>
<dbReference type="InterPro" id="IPR013083">
    <property type="entry name" value="Znf_RING/FYVE/PHD"/>
</dbReference>
<dbReference type="SMART" id="SM01197">
    <property type="entry name" value="FANCL_C"/>
    <property type="match status" value="1"/>
</dbReference>
<feature type="domain" description="FANCL UBC-like" evidence="2">
    <location>
        <begin position="131"/>
        <end position="218"/>
    </location>
</feature>